<comment type="caution">
    <text evidence="2">The sequence shown here is derived from an EMBL/GenBank/DDBJ whole genome shotgun (WGS) entry which is preliminary data.</text>
</comment>
<feature type="region of interest" description="Disordered" evidence="1">
    <location>
        <begin position="1"/>
        <end position="55"/>
    </location>
</feature>
<feature type="compositionally biased region" description="Basic and acidic residues" evidence="1">
    <location>
        <begin position="23"/>
        <end position="33"/>
    </location>
</feature>
<keyword evidence="3" id="KW-1185">Reference proteome</keyword>
<sequence>MDIHKETTEDLKNKLPSGDAIDSIDRKEFDKFQNNRNQQATVPLPHLPMEKTIKE</sequence>
<evidence type="ECO:0000256" key="1">
    <source>
        <dbReference type="SAM" id="MobiDB-lite"/>
    </source>
</evidence>
<dbReference type="RefSeq" id="WP_380026067.1">
    <property type="nucleotide sequence ID" value="NZ_JBHSHC010000096.1"/>
</dbReference>
<protein>
    <submittedName>
        <fullName evidence="2">Uncharacterized protein</fullName>
    </submittedName>
</protein>
<evidence type="ECO:0000313" key="3">
    <source>
        <dbReference type="Proteomes" id="UP001596002"/>
    </source>
</evidence>
<accession>A0ABV9Q309</accession>
<organism evidence="2 3">
    <name type="scientific">Effusibacillus consociatus</name>
    <dbReference type="NCBI Taxonomy" id="1117041"/>
    <lineage>
        <taxon>Bacteria</taxon>
        <taxon>Bacillati</taxon>
        <taxon>Bacillota</taxon>
        <taxon>Bacilli</taxon>
        <taxon>Bacillales</taxon>
        <taxon>Alicyclobacillaceae</taxon>
        <taxon>Effusibacillus</taxon>
    </lineage>
</organism>
<gene>
    <name evidence="2" type="ORF">ACFO8Q_12370</name>
</gene>
<feature type="compositionally biased region" description="Basic and acidic residues" evidence="1">
    <location>
        <begin position="1"/>
        <end position="13"/>
    </location>
</feature>
<reference evidence="3" key="1">
    <citation type="journal article" date="2019" name="Int. J. Syst. Evol. Microbiol.">
        <title>The Global Catalogue of Microorganisms (GCM) 10K type strain sequencing project: providing services to taxonomists for standard genome sequencing and annotation.</title>
        <authorList>
            <consortium name="The Broad Institute Genomics Platform"/>
            <consortium name="The Broad Institute Genome Sequencing Center for Infectious Disease"/>
            <person name="Wu L."/>
            <person name="Ma J."/>
        </authorList>
    </citation>
    <scope>NUCLEOTIDE SEQUENCE [LARGE SCALE GENOMIC DNA]</scope>
    <source>
        <strain evidence="3">WYCCWR 12678</strain>
    </source>
</reference>
<evidence type="ECO:0000313" key="2">
    <source>
        <dbReference type="EMBL" id="MFC4768143.1"/>
    </source>
</evidence>
<dbReference type="Proteomes" id="UP001596002">
    <property type="component" value="Unassembled WGS sequence"/>
</dbReference>
<name>A0ABV9Q309_9BACL</name>
<dbReference type="EMBL" id="JBHSHC010000096">
    <property type="protein sequence ID" value="MFC4768143.1"/>
    <property type="molecule type" value="Genomic_DNA"/>
</dbReference>
<proteinExistence type="predicted"/>